<evidence type="ECO:0000313" key="2">
    <source>
        <dbReference type="Proteomes" id="UP001501237"/>
    </source>
</evidence>
<sequence>MEARIDYYGDPGAAKFLKSINAAGRAISESTLPPAGGYVPGQWS</sequence>
<gene>
    <name evidence="1" type="ORF">GCM10010468_15900</name>
</gene>
<keyword evidence="2" id="KW-1185">Reference proteome</keyword>
<dbReference type="EMBL" id="BAAAUV010000003">
    <property type="protein sequence ID" value="GAA3202305.1"/>
    <property type="molecule type" value="Genomic_DNA"/>
</dbReference>
<dbReference type="Proteomes" id="UP001501237">
    <property type="component" value="Unassembled WGS sequence"/>
</dbReference>
<accession>A0ABP6Q3R4</accession>
<organism evidence="1 2">
    <name type="scientific">Actinocorallia longicatena</name>
    <dbReference type="NCBI Taxonomy" id="111803"/>
    <lineage>
        <taxon>Bacteria</taxon>
        <taxon>Bacillati</taxon>
        <taxon>Actinomycetota</taxon>
        <taxon>Actinomycetes</taxon>
        <taxon>Streptosporangiales</taxon>
        <taxon>Thermomonosporaceae</taxon>
        <taxon>Actinocorallia</taxon>
    </lineage>
</organism>
<evidence type="ECO:0000313" key="1">
    <source>
        <dbReference type="EMBL" id="GAA3202305.1"/>
    </source>
</evidence>
<protein>
    <submittedName>
        <fullName evidence="1">Uncharacterized protein</fullName>
    </submittedName>
</protein>
<comment type="caution">
    <text evidence="1">The sequence shown here is derived from an EMBL/GenBank/DDBJ whole genome shotgun (WGS) entry which is preliminary data.</text>
</comment>
<dbReference type="RefSeq" id="WP_344823990.1">
    <property type="nucleotide sequence ID" value="NZ_BAAAUV010000003.1"/>
</dbReference>
<name>A0ABP6Q3R4_9ACTN</name>
<reference evidence="2" key="1">
    <citation type="journal article" date="2019" name="Int. J. Syst. Evol. Microbiol.">
        <title>The Global Catalogue of Microorganisms (GCM) 10K type strain sequencing project: providing services to taxonomists for standard genome sequencing and annotation.</title>
        <authorList>
            <consortium name="The Broad Institute Genomics Platform"/>
            <consortium name="The Broad Institute Genome Sequencing Center for Infectious Disease"/>
            <person name="Wu L."/>
            <person name="Ma J."/>
        </authorList>
    </citation>
    <scope>NUCLEOTIDE SEQUENCE [LARGE SCALE GENOMIC DNA]</scope>
    <source>
        <strain evidence="2">JCM 9377</strain>
    </source>
</reference>
<proteinExistence type="predicted"/>